<feature type="domain" description="HTH merR-type" evidence="13">
    <location>
        <begin position="1"/>
        <end position="68"/>
    </location>
</feature>
<evidence type="ECO:0000256" key="6">
    <source>
        <dbReference type="ARBA" id="ARBA00023008"/>
    </source>
</evidence>
<gene>
    <name evidence="14" type="primary">cueR</name>
    <name evidence="14" type="ORF">CI610_00523</name>
</gene>
<accession>A0A2H9TBC5</accession>
<dbReference type="InterPro" id="IPR011789">
    <property type="entry name" value="CueR"/>
</dbReference>
<evidence type="ECO:0000256" key="5">
    <source>
        <dbReference type="ARBA" id="ARBA00022723"/>
    </source>
</evidence>
<dbReference type="InterPro" id="IPR009061">
    <property type="entry name" value="DNA-bd_dom_put_sf"/>
</dbReference>
<dbReference type="InterPro" id="IPR047057">
    <property type="entry name" value="MerR_fam"/>
</dbReference>
<dbReference type="AlphaFoldDB" id="A0A2H9TBC5"/>
<dbReference type="GO" id="GO:0003700">
    <property type="term" value="F:DNA-binding transcription factor activity"/>
    <property type="evidence" value="ECO:0007669"/>
    <property type="project" value="InterPro"/>
</dbReference>
<dbReference type="PANTHER" id="PTHR30204">
    <property type="entry name" value="REDOX-CYCLING DRUG-SENSING TRANSCRIPTIONAL ACTIVATOR SOXR"/>
    <property type="match status" value="1"/>
</dbReference>
<dbReference type="PRINTS" id="PR00040">
    <property type="entry name" value="HTHMERR"/>
</dbReference>
<evidence type="ECO:0000256" key="10">
    <source>
        <dbReference type="ARBA" id="ARBA00023163"/>
    </source>
</evidence>
<comment type="subunit">
    <text evidence="2">Homodimer.</text>
</comment>
<dbReference type="Pfam" id="PF13411">
    <property type="entry name" value="MerR_1"/>
    <property type="match status" value="1"/>
</dbReference>
<keyword evidence="5" id="KW-0479">Metal-binding</keyword>
<keyword evidence="6" id="KW-0186">Copper</keyword>
<evidence type="ECO:0000256" key="2">
    <source>
        <dbReference type="ARBA" id="ARBA00011738"/>
    </source>
</evidence>
<evidence type="ECO:0000256" key="7">
    <source>
        <dbReference type="ARBA" id="ARBA00023015"/>
    </source>
</evidence>
<keyword evidence="4" id="KW-0963">Cytoplasm</keyword>
<evidence type="ECO:0000256" key="8">
    <source>
        <dbReference type="ARBA" id="ARBA00023125"/>
    </source>
</evidence>
<reference evidence="14" key="1">
    <citation type="journal article" date="2017" name="Appl. Environ. Microbiol.">
        <title>Molecular characterization of an Endozoicomonas-like organism causing infection in king scallop Pecten maximus L.</title>
        <authorList>
            <person name="Cano I."/>
            <person name="van Aerle R."/>
            <person name="Ross S."/>
            <person name="Verner-Jeffreys D.W."/>
            <person name="Paley R.K."/>
            <person name="Rimmer G."/>
            <person name="Ryder D."/>
            <person name="Hooper P."/>
            <person name="Stone D."/>
            <person name="Feist S.W."/>
        </authorList>
    </citation>
    <scope>NUCLEOTIDE SEQUENCE</scope>
</reference>
<evidence type="ECO:0000256" key="3">
    <source>
        <dbReference type="ARBA" id="ARBA00017250"/>
    </source>
</evidence>
<evidence type="ECO:0000313" key="14">
    <source>
        <dbReference type="EMBL" id="PJE80497.1"/>
    </source>
</evidence>
<evidence type="ECO:0000256" key="9">
    <source>
        <dbReference type="ARBA" id="ARBA00023159"/>
    </source>
</evidence>
<dbReference type="Gene3D" id="1.10.1660.10">
    <property type="match status" value="1"/>
</dbReference>
<evidence type="ECO:0000256" key="4">
    <source>
        <dbReference type="ARBA" id="ARBA00022490"/>
    </source>
</evidence>
<sequence length="131" mass="15109">MTISSVAEQVGMTSKAIRYYEQIGLIKPERESNGYRIYEERQLSELRLIQRCRHLGFSLDECRDLLALYHNKQRHSRDVKKLAVEKIRDIDHRVAQLLSIKSSLSLLADQCQGNDNAACPILQALVQKRDV</sequence>
<dbReference type="PROSITE" id="PS50937">
    <property type="entry name" value="HTH_MERR_2"/>
    <property type="match status" value="1"/>
</dbReference>
<dbReference type="GO" id="GO:0003677">
    <property type="term" value="F:DNA binding"/>
    <property type="evidence" value="ECO:0007669"/>
    <property type="project" value="UniProtKB-KW"/>
</dbReference>
<name>A0A2H9TBC5_9ZZZZ</name>
<keyword evidence="9" id="KW-0010">Activator</keyword>
<proteinExistence type="predicted"/>
<keyword evidence="7" id="KW-0805">Transcription regulation</keyword>
<evidence type="ECO:0000259" key="13">
    <source>
        <dbReference type="PROSITE" id="PS50937"/>
    </source>
</evidence>
<evidence type="ECO:0000256" key="11">
    <source>
        <dbReference type="ARBA" id="ARBA00031472"/>
    </source>
</evidence>
<dbReference type="PANTHER" id="PTHR30204:SF16">
    <property type="entry name" value="HTH-TYPE TRANSCRIPTIONAL REGULATOR CUER"/>
    <property type="match status" value="1"/>
</dbReference>
<comment type="subcellular location">
    <subcellularLocation>
        <location evidence="1">Cytoplasm</location>
    </subcellularLocation>
</comment>
<organism evidence="14">
    <name type="scientific">invertebrate metagenome</name>
    <dbReference type="NCBI Taxonomy" id="1711999"/>
    <lineage>
        <taxon>unclassified sequences</taxon>
        <taxon>metagenomes</taxon>
        <taxon>organismal metagenomes</taxon>
    </lineage>
</organism>
<dbReference type="GO" id="GO:0005507">
    <property type="term" value="F:copper ion binding"/>
    <property type="evidence" value="ECO:0007669"/>
    <property type="project" value="InterPro"/>
</dbReference>
<evidence type="ECO:0000256" key="12">
    <source>
        <dbReference type="ARBA" id="ARBA00032335"/>
    </source>
</evidence>
<evidence type="ECO:0000256" key="1">
    <source>
        <dbReference type="ARBA" id="ARBA00004496"/>
    </source>
</evidence>
<dbReference type="GO" id="GO:0005737">
    <property type="term" value="C:cytoplasm"/>
    <property type="evidence" value="ECO:0007669"/>
    <property type="project" value="UniProtKB-SubCell"/>
</dbReference>
<dbReference type="SUPFAM" id="SSF46955">
    <property type="entry name" value="Putative DNA-binding domain"/>
    <property type="match status" value="1"/>
</dbReference>
<keyword evidence="8" id="KW-0238">DNA-binding</keyword>
<dbReference type="GO" id="GO:0045893">
    <property type="term" value="P:positive regulation of DNA-templated transcription"/>
    <property type="evidence" value="ECO:0007669"/>
    <property type="project" value="InterPro"/>
</dbReference>
<dbReference type="EMBL" id="NSIT01000015">
    <property type="protein sequence ID" value="PJE80497.1"/>
    <property type="molecule type" value="Genomic_DNA"/>
</dbReference>
<protein>
    <recommendedName>
        <fullName evidence="3">HTH-type transcriptional regulator CueR</fullName>
    </recommendedName>
    <alternativeName>
        <fullName evidence="12">Copper efflux regulator</fullName>
    </alternativeName>
    <alternativeName>
        <fullName evidence="11">Copper export regulator</fullName>
    </alternativeName>
</protein>
<dbReference type="InterPro" id="IPR000551">
    <property type="entry name" value="MerR-type_HTH_dom"/>
</dbReference>
<dbReference type="NCBIfam" id="TIGR02044">
    <property type="entry name" value="CueR"/>
    <property type="match status" value="1"/>
</dbReference>
<dbReference type="SMART" id="SM00422">
    <property type="entry name" value="HTH_MERR"/>
    <property type="match status" value="1"/>
</dbReference>
<keyword evidence="10" id="KW-0804">Transcription</keyword>
<comment type="caution">
    <text evidence="14">The sequence shown here is derived from an EMBL/GenBank/DDBJ whole genome shotgun (WGS) entry which is preliminary data.</text>
</comment>